<keyword evidence="2" id="KW-1185">Reference proteome</keyword>
<reference evidence="1 2" key="1">
    <citation type="journal article" date="2021" name="Hortic Res">
        <title>High-quality reference genome and annotation aids understanding of berry development for evergreen blueberry (Vaccinium darrowii).</title>
        <authorList>
            <person name="Yu J."/>
            <person name="Hulse-Kemp A.M."/>
            <person name="Babiker E."/>
            <person name="Staton M."/>
        </authorList>
    </citation>
    <scope>NUCLEOTIDE SEQUENCE [LARGE SCALE GENOMIC DNA]</scope>
    <source>
        <strain evidence="2">cv. NJ 8807/NJ 8810</strain>
        <tissue evidence="1">Young leaf</tissue>
    </source>
</reference>
<gene>
    <name evidence="1" type="ORF">Vadar_026366</name>
</gene>
<dbReference type="Proteomes" id="UP000828048">
    <property type="component" value="Chromosome 11"/>
</dbReference>
<name>A0ACB7YQD5_9ERIC</name>
<accession>A0ACB7YQD5</accession>
<evidence type="ECO:0000313" key="1">
    <source>
        <dbReference type="EMBL" id="KAH7855571.1"/>
    </source>
</evidence>
<evidence type="ECO:0000313" key="2">
    <source>
        <dbReference type="Proteomes" id="UP000828048"/>
    </source>
</evidence>
<sequence>MSASIRISCEGAVLGNRDLIISSAFFVSIHDCNPDVLAQILQLLRFSLVSKTPLTYWMQLKQGITFPTELEAKDFGELLDTEPANSESKKMDLKLFFSKCRNEVLYAESGEDFVDFLFSFLTFPLGSILKLLGGKSSLGCVDNLYSSVQNLSTNNYLQSEEIERMLLSPKHAPFSACESQLLDIEESVNTQYIVDSCSNCNSFEGIFSGPLSLVNPKSTSGETTGGGGFVKGPVKFMVTDALAVTLLSPTSITSYLADLNVPITDVGKKDVRVGKNEALNLLKMALVSGKALTNVFNLGDGQSEHNSRVCNPSCFKMCAVRFEFALLQFERFVRYELWLDDFLHFVEVHLKYEVGVECRVFVSSSAMDHCLCCYFSPRGNGCGFSSRPSTNTSFTSGSFPATSPSPLSFTLSAPPLHTASSTPTFSDFIAKVPMVTASAGTNGILSRESCPPPNDSHKKVSTSAPDSAPQTTTLPVKCILSF</sequence>
<protein>
    <submittedName>
        <fullName evidence="1">Uncharacterized protein</fullName>
    </submittedName>
</protein>
<proteinExistence type="predicted"/>
<dbReference type="EMBL" id="CM037161">
    <property type="protein sequence ID" value="KAH7855571.1"/>
    <property type="molecule type" value="Genomic_DNA"/>
</dbReference>
<comment type="caution">
    <text evidence="1">The sequence shown here is derived from an EMBL/GenBank/DDBJ whole genome shotgun (WGS) entry which is preliminary data.</text>
</comment>
<organism evidence="1 2">
    <name type="scientific">Vaccinium darrowii</name>
    <dbReference type="NCBI Taxonomy" id="229202"/>
    <lineage>
        <taxon>Eukaryota</taxon>
        <taxon>Viridiplantae</taxon>
        <taxon>Streptophyta</taxon>
        <taxon>Embryophyta</taxon>
        <taxon>Tracheophyta</taxon>
        <taxon>Spermatophyta</taxon>
        <taxon>Magnoliopsida</taxon>
        <taxon>eudicotyledons</taxon>
        <taxon>Gunneridae</taxon>
        <taxon>Pentapetalae</taxon>
        <taxon>asterids</taxon>
        <taxon>Ericales</taxon>
        <taxon>Ericaceae</taxon>
        <taxon>Vaccinioideae</taxon>
        <taxon>Vaccinieae</taxon>
        <taxon>Vaccinium</taxon>
    </lineage>
</organism>